<evidence type="ECO:0000256" key="6">
    <source>
        <dbReference type="PIRSR" id="PIRSR604254-1"/>
    </source>
</evidence>
<feature type="transmembrane region" description="Helical" evidence="7">
    <location>
        <begin position="94"/>
        <end position="118"/>
    </location>
</feature>
<dbReference type="GO" id="GO:0006882">
    <property type="term" value="P:intracellular zinc ion homeostasis"/>
    <property type="evidence" value="ECO:0007669"/>
    <property type="project" value="TreeGrafter"/>
</dbReference>
<dbReference type="Proteomes" id="UP000765509">
    <property type="component" value="Unassembled WGS sequence"/>
</dbReference>
<evidence type="ECO:0000313" key="8">
    <source>
        <dbReference type="EMBL" id="MBW0502845.1"/>
    </source>
</evidence>
<dbReference type="EMBL" id="AVOT02017035">
    <property type="protein sequence ID" value="MBW0502845.1"/>
    <property type="molecule type" value="Genomic_DNA"/>
</dbReference>
<feature type="binding site" evidence="6">
    <location>
        <position position="260"/>
    </location>
    <ligand>
        <name>Zn(2+)</name>
        <dbReference type="ChEBI" id="CHEBI:29105"/>
    </ligand>
</feature>
<feature type="transmembrane region" description="Helical" evidence="7">
    <location>
        <begin position="38"/>
        <end position="63"/>
    </location>
</feature>
<protein>
    <submittedName>
        <fullName evidence="8">Uncharacterized protein</fullName>
    </submittedName>
</protein>
<keyword evidence="4 7" id="KW-1133">Transmembrane helix</keyword>
<comment type="subcellular location">
    <subcellularLocation>
        <location evidence="1">Membrane</location>
        <topology evidence="1">Multi-pass membrane protein</topology>
    </subcellularLocation>
</comment>
<feature type="binding site" evidence="6">
    <location>
        <position position="264"/>
    </location>
    <ligand>
        <name>Zn(2+)</name>
        <dbReference type="ChEBI" id="CHEBI:29105"/>
    </ligand>
</feature>
<evidence type="ECO:0000256" key="1">
    <source>
        <dbReference type="ARBA" id="ARBA00004141"/>
    </source>
</evidence>
<evidence type="ECO:0000256" key="7">
    <source>
        <dbReference type="SAM" id="Phobius"/>
    </source>
</evidence>
<proteinExistence type="inferred from homology"/>
<organism evidence="8 9">
    <name type="scientific">Austropuccinia psidii MF-1</name>
    <dbReference type="NCBI Taxonomy" id="1389203"/>
    <lineage>
        <taxon>Eukaryota</taxon>
        <taxon>Fungi</taxon>
        <taxon>Dikarya</taxon>
        <taxon>Basidiomycota</taxon>
        <taxon>Pucciniomycotina</taxon>
        <taxon>Pucciniomycetes</taxon>
        <taxon>Pucciniales</taxon>
        <taxon>Sphaerophragmiaceae</taxon>
        <taxon>Austropuccinia</taxon>
    </lineage>
</organism>
<accession>A0A9Q3DGV6</accession>
<keyword evidence="3 7" id="KW-0812">Transmembrane</keyword>
<evidence type="ECO:0000313" key="9">
    <source>
        <dbReference type="Proteomes" id="UP000765509"/>
    </source>
</evidence>
<keyword evidence="6" id="KW-0479">Metal-binding</keyword>
<feature type="binding site" evidence="6">
    <location>
        <position position="114"/>
    </location>
    <ligand>
        <name>Zn(2+)</name>
        <dbReference type="ChEBI" id="CHEBI:29105"/>
    </ligand>
</feature>
<dbReference type="PANTHER" id="PTHR20855:SF52">
    <property type="entry name" value="ADIPONECTIN RECEPTOR PROTEIN"/>
    <property type="match status" value="1"/>
</dbReference>
<feature type="transmembrane region" description="Helical" evidence="7">
    <location>
        <begin position="158"/>
        <end position="179"/>
    </location>
</feature>
<dbReference type="GO" id="GO:0016020">
    <property type="term" value="C:membrane"/>
    <property type="evidence" value="ECO:0007669"/>
    <property type="project" value="UniProtKB-SubCell"/>
</dbReference>
<feature type="transmembrane region" description="Helical" evidence="7">
    <location>
        <begin position="130"/>
        <end position="152"/>
    </location>
</feature>
<dbReference type="Pfam" id="PF03006">
    <property type="entry name" value="HlyIII"/>
    <property type="match status" value="1"/>
</dbReference>
<reference evidence="8" key="1">
    <citation type="submission" date="2021-03" db="EMBL/GenBank/DDBJ databases">
        <title>Draft genome sequence of rust myrtle Austropuccinia psidii MF-1, a brazilian biotype.</title>
        <authorList>
            <person name="Quecine M.C."/>
            <person name="Pachon D.M.R."/>
            <person name="Bonatelli M.L."/>
            <person name="Correr F.H."/>
            <person name="Franceschini L.M."/>
            <person name="Leite T.F."/>
            <person name="Margarido G.R.A."/>
            <person name="Almeida C.A."/>
            <person name="Ferrarezi J.A."/>
            <person name="Labate C.A."/>
        </authorList>
    </citation>
    <scope>NUCLEOTIDE SEQUENCE</scope>
    <source>
        <strain evidence="8">MF-1</strain>
    </source>
</reference>
<evidence type="ECO:0000256" key="2">
    <source>
        <dbReference type="ARBA" id="ARBA00007018"/>
    </source>
</evidence>
<keyword evidence="6" id="KW-0862">Zinc</keyword>
<dbReference type="GO" id="GO:0046872">
    <property type="term" value="F:metal ion binding"/>
    <property type="evidence" value="ECO:0007669"/>
    <property type="project" value="UniProtKB-KW"/>
</dbReference>
<dbReference type="InterPro" id="IPR004254">
    <property type="entry name" value="AdipoR/HlyIII-related"/>
</dbReference>
<gene>
    <name evidence="8" type="ORF">O181_042560</name>
</gene>
<feature type="transmembrane region" description="Helical" evidence="7">
    <location>
        <begin position="221"/>
        <end position="241"/>
    </location>
</feature>
<keyword evidence="5 7" id="KW-0472">Membrane</keyword>
<feature type="transmembrane region" description="Helical" evidence="7">
    <location>
        <begin position="191"/>
        <end position="215"/>
    </location>
</feature>
<name>A0A9Q3DGV6_9BASI</name>
<evidence type="ECO:0000256" key="3">
    <source>
        <dbReference type="ARBA" id="ARBA00022692"/>
    </source>
</evidence>
<dbReference type="OrthoDB" id="529367at2759"/>
<keyword evidence="9" id="KW-1185">Reference proteome</keyword>
<sequence>MKQVSRPSPCHAHAHSADCHGTLFIGGFLPGLKFHHRLLNAITVNIHTHLWGAVVFFMLVLSLKTPSQFLPWGISAFDNNYELLSSSVTWEDTFVFAMFFLGGMNCLGFSAMFHTFSCHSHKVCSTFGRLDYIGIVWLTIGSFYPSIYYGFFCHRKLIVGYLTLITILGGFATYTVVTPHYRSSDGRKKRTLVFIALGLSGIVPIGHGIFCHGLLGVADRLGLWWLLASGVAYIFGALFYAERFPERLNPGYFDIIGSSHQIFHCLILIAASFHYVAISKAFAFAHNPAHSLCL</sequence>
<feature type="transmembrane region" description="Helical" evidence="7">
    <location>
        <begin position="262"/>
        <end position="285"/>
    </location>
</feature>
<evidence type="ECO:0000256" key="4">
    <source>
        <dbReference type="ARBA" id="ARBA00022989"/>
    </source>
</evidence>
<dbReference type="AlphaFoldDB" id="A0A9Q3DGV6"/>
<comment type="caution">
    <text evidence="8">The sequence shown here is derived from an EMBL/GenBank/DDBJ whole genome shotgun (WGS) entry which is preliminary data.</text>
</comment>
<dbReference type="GO" id="GO:0038023">
    <property type="term" value="F:signaling receptor activity"/>
    <property type="evidence" value="ECO:0007669"/>
    <property type="project" value="TreeGrafter"/>
</dbReference>
<dbReference type="PANTHER" id="PTHR20855">
    <property type="entry name" value="ADIPOR/PROGESTIN RECEPTOR-RELATED"/>
    <property type="match status" value="1"/>
</dbReference>
<comment type="similarity">
    <text evidence="2">Belongs to the ADIPOR family.</text>
</comment>
<evidence type="ECO:0000256" key="5">
    <source>
        <dbReference type="ARBA" id="ARBA00023136"/>
    </source>
</evidence>